<sequence>MSKEETFSTKTLASVLYGRTIAPHQSAIFSTATKLYPNFYPLNCFLQRRQQGRCVSIYRRFPIFKDT</sequence>
<dbReference type="RefSeq" id="XP_024579480.1">
    <property type="nucleotide sequence ID" value="XM_024729066.1"/>
</dbReference>
<keyword evidence="2" id="KW-1185">Reference proteome</keyword>
<dbReference type="GeneID" id="36408384"/>
<dbReference type="AlphaFoldDB" id="A0A0P1ANY5"/>
<dbReference type="Proteomes" id="UP000054928">
    <property type="component" value="Unassembled WGS sequence"/>
</dbReference>
<dbReference type="EMBL" id="CCYD01000653">
    <property type="protein sequence ID" value="CEG43111.1"/>
    <property type="molecule type" value="Genomic_DNA"/>
</dbReference>
<name>A0A0P1ANY5_PLAHL</name>
<protein>
    <submittedName>
        <fullName evidence="1">Uncharacterized protein</fullName>
    </submittedName>
</protein>
<reference evidence="2" key="1">
    <citation type="submission" date="2014-09" db="EMBL/GenBank/DDBJ databases">
        <authorList>
            <person name="Sharma Rahul"/>
            <person name="Thines Marco"/>
        </authorList>
    </citation>
    <scope>NUCLEOTIDE SEQUENCE [LARGE SCALE GENOMIC DNA]</scope>
</reference>
<evidence type="ECO:0000313" key="2">
    <source>
        <dbReference type="Proteomes" id="UP000054928"/>
    </source>
</evidence>
<evidence type="ECO:0000313" key="1">
    <source>
        <dbReference type="EMBL" id="CEG43111.1"/>
    </source>
</evidence>
<organism evidence="1 2">
    <name type="scientific">Plasmopara halstedii</name>
    <name type="common">Downy mildew of sunflower</name>
    <dbReference type="NCBI Taxonomy" id="4781"/>
    <lineage>
        <taxon>Eukaryota</taxon>
        <taxon>Sar</taxon>
        <taxon>Stramenopiles</taxon>
        <taxon>Oomycota</taxon>
        <taxon>Peronosporomycetes</taxon>
        <taxon>Peronosporales</taxon>
        <taxon>Peronosporaceae</taxon>
        <taxon>Plasmopara</taxon>
    </lineage>
</organism>
<proteinExistence type="predicted"/>
<accession>A0A0P1ANY5</accession>